<dbReference type="Gene3D" id="3.40.50.300">
    <property type="entry name" value="P-loop containing nucleotide triphosphate hydrolases"/>
    <property type="match status" value="1"/>
</dbReference>
<keyword evidence="4" id="KW-0347">Helicase</keyword>
<comment type="caution">
    <text evidence="4">The sequence shown here is derived from an EMBL/GenBank/DDBJ whole genome shotgun (WGS) entry which is preliminary data.</text>
</comment>
<dbReference type="SUPFAM" id="SSF52540">
    <property type="entry name" value="P-loop containing nucleoside triphosphate hydrolases"/>
    <property type="match status" value="2"/>
</dbReference>
<dbReference type="CDD" id="cd18012">
    <property type="entry name" value="DEXQc_arch_SWI2_SNF2"/>
    <property type="match status" value="1"/>
</dbReference>
<dbReference type="InterPro" id="IPR000330">
    <property type="entry name" value="SNF2_N"/>
</dbReference>
<reference evidence="4 5" key="1">
    <citation type="journal article" date="2020" name="ISME J.">
        <title>Comparative genomics reveals insights into cyanobacterial evolution and habitat adaptation.</title>
        <authorList>
            <person name="Chen M.Y."/>
            <person name="Teng W.K."/>
            <person name="Zhao L."/>
            <person name="Hu C.X."/>
            <person name="Zhou Y.K."/>
            <person name="Han B.P."/>
            <person name="Song L.R."/>
            <person name="Shu W.S."/>
        </authorList>
    </citation>
    <scope>NUCLEOTIDE SEQUENCE [LARGE SCALE GENOMIC DNA]</scope>
    <source>
        <strain evidence="4 5">FACHB-159</strain>
    </source>
</reference>
<feature type="domain" description="Helicase C-terminal" evidence="3">
    <location>
        <begin position="915"/>
        <end position="1080"/>
    </location>
</feature>
<dbReference type="EMBL" id="JACJTU010000021">
    <property type="protein sequence ID" value="MBD2736369.1"/>
    <property type="molecule type" value="Genomic_DNA"/>
</dbReference>
<gene>
    <name evidence="4" type="ORF">H6H03_21175</name>
</gene>
<dbReference type="InterPro" id="IPR038718">
    <property type="entry name" value="SNF2-like_sf"/>
</dbReference>
<proteinExistence type="predicted"/>
<keyword evidence="4" id="KW-0547">Nucleotide-binding</keyword>
<keyword evidence="1" id="KW-0378">Hydrolase</keyword>
<evidence type="ECO:0000313" key="4">
    <source>
        <dbReference type="EMBL" id="MBD2736369.1"/>
    </source>
</evidence>
<dbReference type="PROSITE" id="PS51194">
    <property type="entry name" value="HELICASE_CTER"/>
    <property type="match status" value="1"/>
</dbReference>
<dbReference type="Pfam" id="PF00176">
    <property type="entry name" value="SNF2-rel_dom"/>
    <property type="match status" value="1"/>
</dbReference>
<dbReference type="SMART" id="SM00490">
    <property type="entry name" value="HELICc"/>
    <property type="match status" value="1"/>
</dbReference>
<dbReference type="InterPro" id="IPR014001">
    <property type="entry name" value="Helicase_ATP-bd"/>
</dbReference>
<evidence type="ECO:0000313" key="5">
    <source>
        <dbReference type="Proteomes" id="UP000637383"/>
    </source>
</evidence>
<dbReference type="InterPro" id="IPR001650">
    <property type="entry name" value="Helicase_C-like"/>
</dbReference>
<organism evidence="4 5">
    <name type="scientific">Nostoc paludosum FACHB-159</name>
    <dbReference type="NCBI Taxonomy" id="2692908"/>
    <lineage>
        <taxon>Bacteria</taxon>
        <taxon>Bacillati</taxon>
        <taxon>Cyanobacteriota</taxon>
        <taxon>Cyanophyceae</taxon>
        <taxon>Nostocales</taxon>
        <taxon>Nostocaceae</taxon>
        <taxon>Nostoc</taxon>
    </lineage>
</organism>
<evidence type="ECO:0000256" key="1">
    <source>
        <dbReference type="ARBA" id="ARBA00022801"/>
    </source>
</evidence>
<keyword evidence="4" id="KW-0067">ATP-binding</keyword>
<dbReference type="PROSITE" id="PS51192">
    <property type="entry name" value="HELICASE_ATP_BIND_1"/>
    <property type="match status" value="1"/>
</dbReference>
<evidence type="ECO:0000259" key="2">
    <source>
        <dbReference type="PROSITE" id="PS51192"/>
    </source>
</evidence>
<dbReference type="Gene3D" id="3.40.50.10810">
    <property type="entry name" value="Tandem AAA-ATPase domain"/>
    <property type="match status" value="1"/>
</dbReference>
<dbReference type="SMART" id="SM00487">
    <property type="entry name" value="DEXDc"/>
    <property type="match status" value="1"/>
</dbReference>
<dbReference type="CDD" id="cd18793">
    <property type="entry name" value="SF2_C_SNF"/>
    <property type="match status" value="1"/>
</dbReference>
<feature type="domain" description="Helicase ATP-binding" evidence="2">
    <location>
        <begin position="626"/>
        <end position="789"/>
    </location>
</feature>
<accession>A0ABR8KA52</accession>
<protein>
    <submittedName>
        <fullName evidence="4">DEAD/DEAH box helicase</fullName>
    </submittedName>
</protein>
<sequence>MAILHGNWLLKNQNGSLFIWGETWRSPRVNLASYESEEIPLHPLAMTSVELSEWLRSQNMPIANFIQQPQTVATTNRTRKATSTIEIALPTHSQIIALPTYIPENTGKETAGIFPVHSASLELAADSPQYLQPWRVEGFCLTPAQAVKFLAAVPLNATKGEDAFLGTDLRFWSQVARWSLDLISRCKFLPTIKRQSDSSTLAKWQVLLDSAVDGTRLEKFSAKMPLVCRTYQEEMGIGNWGLGTGDEFSQSLIPNHQSLLYVNFPTEPQELLLGFLNSTIDAQIREMVGFQSVMEAKAIVSLPAAVREWLPALTSASGTVNAEAIEVERLEAALKAWTMPLQYQLTLKTLFRTCFQLRSPESGETDWTLAYFLQAADNPEFLVDAATIWNNPVERLVYENRTIDQPQETFLRGLGLASRLYPVLAPSLEREYPQSFLLNPIQAYEFIKSVAWRFEDSGLGVILPPTLTNREGWANRLGLKITAETPKTKQGRLGLQSLLNFQWQLAIGGQNISKAEFDKLVALNSPLVEINGEWVELRPQDIKTAQTFFASRKDQMALSLEDALRLSTGDTQVIEKLPVVSFEASGALQELIGALTNNQVIEPLPTPTNFQGQLRPYQQRGAAWLSFLERWGLGACLADDMGLGKTIQFIAFLLHLKEQDALENPTLLVCPTSVLGNWEREVKKFAPSLKVLQYHGDKRPKGKAFVEAVKKHDLVITSYSLIHRDIKFLESVNWQIIVLDEAQNVKNSEAKQSKAVRQLAATFRIALTGTPVENRLQELWSILDFLNPGYLGNRQFFQRRFAMPIEKYGDTASLSQLRSLVQPFILRRLKSDRDIIQDLPEKQEMTVFCGLTADQAALYQQVVEASLAEIESAEGLQRRGMILALLIKLKQICNHPAQYLKQATLGQHHSAKLLRLEEMLEELLAEGDAYGAAGAERALIFTQFAEWGKLLKPHLEKQLGREIFFLYGSTNKKQREEMIDRFQHDPQGPPIMILSLKAGGVGLNLTRANHVFHFDRWWNPAVENQATDRVFRIGQTRNVQVHKFVCTGTLEEKIHDMIESKKQLAEQVVGAGEEWLTELDTDQLRNLLILDRNAVIDEDDS</sequence>
<name>A0ABR8KA52_9NOSO</name>
<dbReference type="Pfam" id="PF12419">
    <property type="entry name" value="DUF3670"/>
    <property type="match status" value="1"/>
</dbReference>
<dbReference type="Pfam" id="PF00271">
    <property type="entry name" value="Helicase_C"/>
    <property type="match status" value="1"/>
</dbReference>
<keyword evidence="5" id="KW-1185">Reference proteome</keyword>
<dbReference type="PANTHER" id="PTHR10799">
    <property type="entry name" value="SNF2/RAD54 HELICASE FAMILY"/>
    <property type="match status" value="1"/>
</dbReference>
<dbReference type="RefSeq" id="WP_190957011.1">
    <property type="nucleotide sequence ID" value="NZ_JACJTU010000021.1"/>
</dbReference>
<evidence type="ECO:0000259" key="3">
    <source>
        <dbReference type="PROSITE" id="PS51194"/>
    </source>
</evidence>
<dbReference type="InterPro" id="IPR049730">
    <property type="entry name" value="SNF2/RAD54-like_C"/>
</dbReference>
<dbReference type="Proteomes" id="UP000637383">
    <property type="component" value="Unassembled WGS sequence"/>
</dbReference>
<dbReference type="InterPro" id="IPR022138">
    <property type="entry name" value="DUF3670"/>
</dbReference>
<dbReference type="InterPro" id="IPR027417">
    <property type="entry name" value="P-loop_NTPase"/>
</dbReference>
<dbReference type="GO" id="GO:0004386">
    <property type="term" value="F:helicase activity"/>
    <property type="evidence" value="ECO:0007669"/>
    <property type="project" value="UniProtKB-KW"/>
</dbReference>